<dbReference type="GeneID" id="94842305"/>
<dbReference type="EMBL" id="MLAK01000881">
    <property type="protein sequence ID" value="OHT02128.1"/>
    <property type="molecule type" value="Genomic_DNA"/>
</dbReference>
<accession>A0A1J4JUH2</accession>
<reference evidence="3" key="1">
    <citation type="submission" date="2016-10" db="EMBL/GenBank/DDBJ databases">
        <authorList>
            <person name="Benchimol M."/>
            <person name="Almeida L.G."/>
            <person name="Vasconcelos A.T."/>
            <person name="Perreira-Neves A."/>
            <person name="Rosa I.A."/>
            <person name="Tasca T."/>
            <person name="Bogo M.R."/>
            <person name="de Souza W."/>
        </authorList>
    </citation>
    <scope>NUCLEOTIDE SEQUENCE [LARGE SCALE GENOMIC DNA]</scope>
    <source>
        <strain evidence="3">K</strain>
    </source>
</reference>
<comment type="caution">
    <text evidence="3">The sequence shown here is derived from an EMBL/GenBank/DDBJ whole genome shotgun (WGS) entry which is preliminary data.</text>
</comment>
<evidence type="ECO:0000256" key="2">
    <source>
        <dbReference type="SAM" id="Phobius"/>
    </source>
</evidence>
<dbReference type="RefSeq" id="XP_068355264.1">
    <property type="nucleotide sequence ID" value="XM_068507601.1"/>
</dbReference>
<dbReference type="Proteomes" id="UP000179807">
    <property type="component" value="Unassembled WGS sequence"/>
</dbReference>
<proteinExistence type="predicted"/>
<organism evidence="3 4">
    <name type="scientific">Tritrichomonas foetus</name>
    <dbReference type="NCBI Taxonomy" id="1144522"/>
    <lineage>
        <taxon>Eukaryota</taxon>
        <taxon>Metamonada</taxon>
        <taxon>Parabasalia</taxon>
        <taxon>Tritrichomonadida</taxon>
        <taxon>Tritrichomonadidae</taxon>
        <taxon>Tritrichomonas</taxon>
    </lineage>
</organism>
<evidence type="ECO:0000313" key="4">
    <source>
        <dbReference type="Proteomes" id="UP000179807"/>
    </source>
</evidence>
<dbReference type="AlphaFoldDB" id="A0A1J4JUH2"/>
<keyword evidence="2" id="KW-0472">Membrane</keyword>
<keyword evidence="2" id="KW-1133">Transmembrane helix</keyword>
<protein>
    <submittedName>
        <fullName evidence="3">Uncharacterized protein</fullName>
    </submittedName>
</protein>
<dbReference type="VEuPathDB" id="TrichDB:TRFO_30888"/>
<feature type="region of interest" description="Disordered" evidence="1">
    <location>
        <begin position="103"/>
        <end position="130"/>
    </location>
</feature>
<gene>
    <name evidence="3" type="ORF">TRFO_30888</name>
</gene>
<sequence>MKGAHFTFTHCTFVDNVAESSIGMKSFISAKSNSQVTVASCCFFTQQKGGHTIETEDNSKLIFEGNSATFFNCAADLAFNQNDATIENPSNVLFTQTECRIPLEEQSTTGEQDDDSNSSTGGDDENPGDEEKKITRYVYIGIGALAIAVVIAIVVFLCFRISGKCKKFEQKSEGELNDIGDKRDSYLLQEADGEIQETEL</sequence>
<feature type="transmembrane region" description="Helical" evidence="2">
    <location>
        <begin position="137"/>
        <end position="159"/>
    </location>
</feature>
<evidence type="ECO:0000256" key="1">
    <source>
        <dbReference type="SAM" id="MobiDB-lite"/>
    </source>
</evidence>
<keyword evidence="4" id="KW-1185">Reference proteome</keyword>
<name>A0A1J4JUH2_9EUKA</name>
<keyword evidence="2" id="KW-0812">Transmembrane</keyword>
<evidence type="ECO:0000313" key="3">
    <source>
        <dbReference type="EMBL" id="OHT02128.1"/>
    </source>
</evidence>
<feature type="compositionally biased region" description="Acidic residues" evidence="1">
    <location>
        <begin position="111"/>
        <end position="128"/>
    </location>
</feature>